<feature type="non-terminal residue" evidence="1">
    <location>
        <position position="102"/>
    </location>
</feature>
<sequence>MKKIAEDYLGKKVKKAVITVPAYFDDSQRNATKDAGEIAGLEVMRIINEPTAAALAYGIDKKKEVRTIAVFDLGGGTFDISVIEINEGIFEVKSTAGDTYLG</sequence>
<evidence type="ECO:0000313" key="2">
    <source>
        <dbReference type="Proteomes" id="UP000789920"/>
    </source>
</evidence>
<keyword evidence="2" id="KW-1185">Reference proteome</keyword>
<reference evidence="1" key="1">
    <citation type="submission" date="2021-06" db="EMBL/GenBank/DDBJ databases">
        <authorList>
            <person name="Kallberg Y."/>
            <person name="Tangrot J."/>
            <person name="Rosling A."/>
        </authorList>
    </citation>
    <scope>NUCLEOTIDE SEQUENCE</scope>
    <source>
        <strain evidence="1">MA461A</strain>
    </source>
</reference>
<dbReference type="Proteomes" id="UP000789920">
    <property type="component" value="Unassembled WGS sequence"/>
</dbReference>
<organism evidence="1 2">
    <name type="scientific">Racocetra persica</name>
    <dbReference type="NCBI Taxonomy" id="160502"/>
    <lineage>
        <taxon>Eukaryota</taxon>
        <taxon>Fungi</taxon>
        <taxon>Fungi incertae sedis</taxon>
        <taxon>Mucoromycota</taxon>
        <taxon>Glomeromycotina</taxon>
        <taxon>Glomeromycetes</taxon>
        <taxon>Diversisporales</taxon>
        <taxon>Gigasporaceae</taxon>
        <taxon>Racocetra</taxon>
    </lineage>
</organism>
<accession>A0ACA9PJ00</accession>
<proteinExistence type="predicted"/>
<gene>
    <name evidence="1" type="ORF">RPERSI_LOCUS10115</name>
</gene>
<protein>
    <submittedName>
        <fullName evidence="1">11145_t:CDS:1</fullName>
    </submittedName>
</protein>
<dbReference type="EMBL" id="CAJVQC010019696">
    <property type="protein sequence ID" value="CAG8703054.1"/>
    <property type="molecule type" value="Genomic_DNA"/>
</dbReference>
<name>A0ACA9PJ00_9GLOM</name>
<comment type="caution">
    <text evidence="1">The sequence shown here is derived from an EMBL/GenBank/DDBJ whole genome shotgun (WGS) entry which is preliminary data.</text>
</comment>
<evidence type="ECO:0000313" key="1">
    <source>
        <dbReference type="EMBL" id="CAG8703054.1"/>
    </source>
</evidence>